<evidence type="ECO:0000313" key="2">
    <source>
        <dbReference type="EMBL" id="CAJ1940392.1"/>
    </source>
</evidence>
<dbReference type="CDD" id="cd09917">
    <property type="entry name" value="F-box_SF"/>
    <property type="match status" value="1"/>
</dbReference>
<evidence type="ECO:0000259" key="1">
    <source>
        <dbReference type="Pfam" id="PF00646"/>
    </source>
</evidence>
<feature type="domain" description="F-box" evidence="1">
    <location>
        <begin position="120"/>
        <end position="149"/>
    </location>
</feature>
<proteinExistence type="predicted"/>
<protein>
    <recommendedName>
        <fullName evidence="1">F-box domain-containing protein</fullName>
    </recommendedName>
</protein>
<comment type="caution">
    <text evidence="2">The sequence shown here is derived from an EMBL/GenBank/DDBJ whole genome shotgun (WGS) entry which is preliminary data.</text>
</comment>
<name>A0AAD2CPF3_9STRA</name>
<dbReference type="EMBL" id="CAKOGP040000890">
    <property type="protein sequence ID" value="CAJ1940392.1"/>
    <property type="molecule type" value="Genomic_DNA"/>
</dbReference>
<keyword evidence="3" id="KW-1185">Reference proteome</keyword>
<dbReference type="InterPro" id="IPR036047">
    <property type="entry name" value="F-box-like_dom_sf"/>
</dbReference>
<dbReference type="AlphaFoldDB" id="A0AAD2CPF3"/>
<dbReference type="InterPro" id="IPR001810">
    <property type="entry name" value="F-box_dom"/>
</dbReference>
<dbReference type="Proteomes" id="UP001295423">
    <property type="component" value="Unassembled WGS sequence"/>
</dbReference>
<dbReference type="Pfam" id="PF00646">
    <property type="entry name" value="F-box"/>
    <property type="match status" value="1"/>
</dbReference>
<organism evidence="2 3">
    <name type="scientific">Cylindrotheca closterium</name>
    <dbReference type="NCBI Taxonomy" id="2856"/>
    <lineage>
        <taxon>Eukaryota</taxon>
        <taxon>Sar</taxon>
        <taxon>Stramenopiles</taxon>
        <taxon>Ochrophyta</taxon>
        <taxon>Bacillariophyta</taxon>
        <taxon>Bacillariophyceae</taxon>
        <taxon>Bacillariophycidae</taxon>
        <taxon>Bacillariales</taxon>
        <taxon>Bacillariaceae</taxon>
        <taxon>Cylindrotheca</taxon>
    </lineage>
</organism>
<dbReference type="SUPFAM" id="SSF81383">
    <property type="entry name" value="F-box domain"/>
    <property type="match status" value="1"/>
</dbReference>
<dbReference type="Gene3D" id="1.20.1280.50">
    <property type="match status" value="1"/>
</dbReference>
<accession>A0AAD2CPF3</accession>
<gene>
    <name evidence="2" type="ORF">CYCCA115_LOCUS7019</name>
</gene>
<evidence type="ECO:0000313" key="3">
    <source>
        <dbReference type="Proteomes" id="UP001295423"/>
    </source>
</evidence>
<reference evidence="2" key="1">
    <citation type="submission" date="2023-08" db="EMBL/GenBank/DDBJ databases">
        <authorList>
            <person name="Audoor S."/>
            <person name="Bilcke G."/>
        </authorList>
    </citation>
    <scope>NUCLEOTIDE SEQUENCE</scope>
</reference>
<sequence length="402" mass="45082">MQHKPFFIYASSSFAMDFRAEVLTNSHGSHPRPNESLRDSNFAVNSHADQLERCGTWLSSIPRDDVSVLRETQEYSDFLRAFERLGQAHRRVISSNRNSSEFAPSYWSISNNFLQYLTADDVILRIFEFLECKSLIRMAFACSRFRQLAYESATQRTCDLMSTRKLQNVMQLLRAKEQIEGVESGIEENHVRVPILLLSRRMLVTDAGDPEYNGIYFCTGCNGNGFVFTKPRFPEHRIHGGGRDALNHQSPEEAPLGRIGEAQVVRNPEGEAAAVGFAAPIGQGRAPIGMGPSTHFENEVAQPGQLLRCIIAKRFSNETVLWYCSKEVASSESQSEAVASPAPSERITQVFSFWAKLMVVGDASPDICRYPSQSSILARHGEHWNSLATSRDLRSPIVELLD</sequence>